<keyword evidence="7" id="KW-0819">tRNA processing</keyword>
<evidence type="ECO:0000256" key="7">
    <source>
        <dbReference type="ARBA" id="ARBA00022694"/>
    </source>
</evidence>
<keyword evidence="12 13" id="KW-0687">Ribonucleoprotein</keyword>
<evidence type="ECO:0000313" key="15">
    <source>
        <dbReference type="EMBL" id="SCM05417.1"/>
    </source>
</evidence>
<evidence type="ECO:0000256" key="1">
    <source>
        <dbReference type="ARBA" id="ARBA00004123"/>
    </source>
</evidence>
<dbReference type="Proteomes" id="UP000071118">
    <property type="component" value="Chromosome 13"/>
</dbReference>
<dbReference type="Gene3D" id="2.30.30.100">
    <property type="match status" value="1"/>
</dbReference>
<evidence type="ECO:0000313" key="16">
    <source>
        <dbReference type="EMBL" id="SCM08658.1"/>
    </source>
</evidence>
<dbReference type="AlphaFoldDB" id="A0A077TU73"/>
<dbReference type="GO" id="GO:0000398">
    <property type="term" value="P:mRNA splicing, via spliceosome"/>
    <property type="evidence" value="ECO:0007669"/>
    <property type="project" value="InterPro"/>
</dbReference>
<dbReference type="VEuPathDB" id="PlasmoDB:PCHAS_1344800"/>
<dbReference type="EMBL" id="LT608165">
    <property type="protein sequence ID" value="SCM08658.1"/>
    <property type="molecule type" value="Genomic_DNA"/>
</dbReference>
<dbReference type="GO" id="GO:0005730">
    <property type="term" value="C:nucleolus"/>
    <property type="evidence" value="ECO:0007669"/>
    <property type="project" value="TreeGrafter"/>
</dbReference>
<comment type="subcellular location">
    <subcellularLocation>
        <location evidence="2">Cytoplasm</location>
    </subcellularLocation>
    <subcellularLocation>
        <location evidence="1 13">Nucleus</location>
    </subcellularLocation>
</comment>
<dbReference type="GO" id="GO:0000932">
    <property type="term" value="C:P-body"/>
    <property type="evidence" value="ECO:0007669"/>
    <property type="project" value="TreeGrafter"/>
</dbReference>
<dbReference type="EMBL" id="LT608179">
    <property type="protein sequence ID" value="SCM05417.1"/>
    <property type="molecule type" value="Genomic_DNA"/>
</dbReference>
<evidence type="ECO:0000313" key="20">
    <source>
        <dbReference type="Proteomes" id="UP000507163"/>
    </source>
</evidence>
<dbReference type="SUPFAM" id="SSF50182">
    <property type="entry name" value="Sm-like ribonucleoproteins"/>
    <property type="match status" value="1"/>
</dbReference>
<dbReference type="EMBL" id="LK022890">
    <property type="protein sequence ID" value="VTZ70400.1"/>
    <property type="molecule type" value="Genomic_DNA"/>
</dbReference>
<keyword evidence="6 13" id="KW-0507">mRNA processing</keyword>
<dbReference type="InterPro" id="IPR010920">
    <property type="entry name" value="LSM_dom_sf"/>
</dbReference>
<dbReference type="Proteomes" id="UP000195489">
    <property type="component" value="Chromosome 13"/>
</dbReference>
<dbReference type="PANTHER" id="PTHR11021:SF1">
    <property type="entry name" value="U6 SNRNA-ASSOCIATED SM-LIKE PROTEIN LSM6"/>
    <property type="match status" value="1"/>
</dbReference>
<reference evidence="17" key="2">
    <citation type="submission" date="2014-05" db="EMBL/GenBank/DDBJ databases">
        <authorList>
            <person name="Aslett M.A."/>
            <person name="De Silva N."/>
        </authorList>
    </citation>
    <scope>NUCLEOTIDE SEQUENCE</scope>
    <source>
        <strain evidence="17">AS</strain>
    </source>
</reference>
<evidence type="ECO:0000256" key="4">
    <source>
        <dbReference type="ARBA" id="ARBA00022490"/>
    </source>
</evidence>
<dbReference type="InterPro" id="IPR001163">
    <property type="entry name" value="Sm_dom_euk/arc"/>
</dbReference>
<evidence type="ECO:0000256" key="9">
    <source>
        <dbReference type="ARBA" id="ARBA00022884"/>
    </source>
</evidence>
<dbReference type="PANTHER" id="PTHR11021">
    <property type="entry name" value="SMALL NUCLEAR RIBONUCLEOPROTEIN F SNRNP-F"/>
    <property type="match status" value="1"/>
</dbReference>
<dbReference type="InterPro" id="IPR047575">
    <property type="entry name" value="Sm"/>
</dbReference>
<dbReference type="RefSeq" id="XP_745182.1">
    <property type="nucleotide sequence ID" value="XM_740089.1"/>
</dbReference>
<dbReference type="Proteomes" id="UP000507163">
    <property type="component" value="Chromosome 13"/>
</dbReference>
<dbReference type="GO" id="GO:0005681">
    <property type="term" value="C:spliceosomal complex"/>
    <property type="evidence" value="ECO:0007669"/>
    <property type="project" value="UniProtKB-KW"/>
</dbReference>
<dbReference type="GO" id="GO:0030490">
    <property type="term" value="P:maturation of SSU-rRNA"/>
    <property type="evidence" value="ECO:0007669"/>
    <property type="project" value="TreeGrafter"/>
</dbReference>
<name>A0A077TU73_PLACU</name>
<reference evidence="19 20" key="3">
    <citation type="submission" date="2016-08" db="EMBL/GenBank/DDBJ databases">
        <authorList>
            <consortium name="Pathogen Informatics"/>
        </authorList>
    </citation>
    <scope>NUCLEOTIDE SEQUENCE [LARGE SCALE GENOMIC DNA]</scope>
    <source>
        <strain evidence="15 20">AJ</strain>
        <strain evidence="17">AS</strain>
        <strain evidence="16 19">CB</strain>
    </source>
</reference>
<dbReference type="GO" id="GO:0005688">
    <property type="term" value="C:U6 snRNP"/>
    <property type="evidence" value="ECO:0007669"/>
    <property type="project" value="TreeGrafter"/>
</dbReference>
<organism evidence="15 20">
    <name type="scientific">Plasmodium chabaudi chabaudi</name>
    <dbReference type="NCBI Taxonomy" id="31271"/>
    <lineage>
        <taxon>Eukaryota</taxon>
        <taxon>Sar</taxon>
        <taxon>Alveolata</taxon>
        <taxon>Apicomplexa</taxon>
        <taxon>Aconoidasida</taxon>
        <taxon>Haemosporida</taxon>
        <taxon>Plasmodiidae</taxon>
        <taxon>Plasmodium</taxon>
        <taxon>Plasmodium (Vinckeia)</taxon>
    </lineage>
</organism>
<evidence type="ECO:0000256" key="10">
    <source>
        <dbReference type="ARBA" id="ARBA00023187"/>
    </source>
</evidence>
<dbReference type="GO" id="GO:0046540">
    <property type="term" value="C:U4/U6 x U5 tri-snRNP complex"/>
    <property type="evidence" value="ECO:0007669"/>
    <property type="project" value="TreeGrafter"/>
</dbReference>
<dbReference type="GO" id="GO:0003723">
    <property type="term" value="F:RNA binding"/>
    <property type="evidence" value="ECO:0007669"/>
    <property type="project" value="UniProtKB-UniRule"/>
</dbReference>
<protein>
    <submittedName>
        <fullName evidence="15">U6 snRNA-associated Sm-like protein LSm6, putative</fullName>
    </submittedName>
</protein>
<dbReference type="GeneID" id="3498304"/>
<feature type="domain" description="Sm" evidence="14">
    <location>
        <begin position="5"/>
        <end position="77"/>
    </location>
</feature>
<evidence type="ECO:0000256" key="11">
    <source>
        <dbReference type="ARBA" id="ARBA00023242"/>
    </source>
</evidence>
<evidence type="ECO:0000259" key="14">
    <source>
        <dbReference type="PROSITE" id="PS52002"/>
    </source>
</evidence>
<sequence length="77" mass="8891">MSSNSPKYFVQSLKGKTVIVRLNNGSDYKGILACLDERMNVTLEQTEEYFDGELIEKYNDAFIRGNNVFYIRAIDDE</sequence>
<evidence type="ECO:0000256" key="6">
    <source>
        <dbReference type="ARBA" id="ARBA00022664"/>
    </source>
</evidence>
<dbReference type="PIRSF" id="PIRSF006609">
    <property type="entry name" value="snRNP_SmF"/>
    <property type="match status" value="1"/>
</dbReference>
<evidence type="ECO:0000256" key="2">
    <source>
        <dbReference type="ARBA" id="ARBA00004496"/>
    </source>
</evidence>
<dbReference type="FunFam" id="2.30.30.100:FF:000044">
    <property type="entry name" value="Probable U6 snRNA-associated Sm-like protein LSm6"/>
    <property type="match status" value="1"/>
</dbReference>
<keyword evidence="11 13" id="KW-0539">Nucleus</keyword>
<evidence type="ECO:0000313" key="18">
    <source>
        <dbReference type="Proteomes" id="UP000071118"/>
    </source>
</evidence>
<evidence type="ECO:0000256" key="12">
    <source>
        <dbReference type="ARBA" id="ARBA00023274"/>
    </source>
</evidence>
<dbReference type="OrthoDB" id="268799at2759"/>
<evidence type="ECO:0000256" key="3">
    <source>
        <dbReference type="ARBA" id="ARBA00007927"/>
    </source>
</evidence>
<proteinExistence type="inferred from homology"/>
<evidence type="ECO:0000256" key="13">
    <source>
        <dbReference type="PIRNR" id="PIRNR006609"/>
    </source>
</evidence>
<dbReference type="PROSITE" id="PS52002">
    <property type="entry name" value="SM"/>
    <property type="match status" value="1"/>
</dbReference>
<keyword evidence="10 13" id="KW-0508">mRNA splicing</keyword>
<dbReference type="CDD" id="cd01726">
    <property type="entry name" value="LSm6"/>
    <property type="match status" value="1"/>
</dbReference>
<accession>A0A077TU73</accession>
<dbReference type="SMART" id="SM00651">
    <property type="entry name" value="Sm"/>
    <property type="match status" value="1"/>
</dbReference>
<dbReference type="GO" id="GO:0008033">
    <property type="term" value="P:tRNA processing"/>
    <property type="evidence" value="ECO:0007669"/>
    <property type="project" value="UniProtKB-KW"/>
</dbReference>
<evidence type="ECO:0000313" key="17">
    <source>
        <dbReference type="EMBL" id="VTZ70400.1"/>
    </source>
</evidence>
<evidence type="ECO:0000313" key="19">
    <source>
        <dbReference type="Proteomes" id="UP000195489"/>
    </source>
</evidence>
<comment type="similarity">
    <text evidence="3 13">Belongs to the snRNP Sm proteins family. SmF/LSm6 subfamily.</text>
</comment>
<reference evidence="17 18" key="1">
    <citation type="journal article" date="2014" name="BMC Biol.">
        <title>A comprehensive evaluation of rodent malaria parasite genomes and gene expression.</title>
        <authorList>
            <person name="Otto T.D."/>
            <person name="Bohme U."/>
            <person name="Jackson A.P."/>
            <person name="Hunt M."/>
            <person name="Franke-Fayard B."/>
            <person name="Hoeijmakers W.A."/>
            <person name="Religa A.A."/>
            <person name="Robertson L."/>
            <person name="Sanders M."/>
            <person name="Ogun S.A."/>
            <person name="Cunningham D."/>
            <person name="Erhart A."/>
            <person name="Billker O."/>
            <person name="Khan S.M."/>
            <person name="Stunnenberg H.G."/>
            <person name="Langhorne J."/>
            <person name="Holder A.A."/>
            <person name="Waters A.P."/>
            <person name="Newbold C.I."/>
            <person name="Pain A."/>
            <person name="Berriman M."/>
            <person name="Janse C.J."/>
        </authorList>
    </citation>
    <scope>NUCLEOTIDE SEQUENCE [LARGE SCALE GENOMIC DNA]</scope>
    <source>
        <strain evidence="17 18">AS</strain>
    </source>
</reference>
<evidence type="ECO:0000256" key="5">
    <source>
        <dbReference type="ARBA" id="ARBA00022552"/>
    </source>
</evidence>
<keyword evidence="4" id="KW-0963">Cytoplasm</keyword>
<keyword evidence="9 13" id="KW-0694">RNA-binding</keyword>
<dbReference type="KEGG" id="pcb:PCHAS_1344800"/>
<dbReference type="GO" id="GO:0005732">
    <property type="term" value="C:sno(s)RNA-containing ribonucleoprotein complex"/>
    <property type="evidence" value="ECO:0007669"/>
    <property type="project" value="TreeGrafter"/>
</dbReference>
<keyword evidence="5" id="KW-0698">rRNA processing</keyword>
<keyword evidence="18" id="KW-1185">Reference proteome</keyword>
<evidence type="ECO:0000256" key="8">
    <source>
        <dbReference type="ARBA" id="ARBA00022728"/>
    </source>
</evidence>
<dbReference type="Pfam" id="PF01423">
    <property type="entry name" value="LSM"/>
    <property type="match status" value="1"/>
</dbReference>
<keyword evidence="8 13" id="KW-0747">Spliceosome</keyword>
<dbReference type="InterPro" id="IPR016487">
    <property type="entry name" value="Lsm6/sSmF"/>
</dbReference>
<gene>
    <name evidence="15" type="primary">LSM6</name>
    <name evidence="15" type="ORF">PCHAJ_000393000</name>
    <name evidence="17" type="ORF">PCHAS_1344800</name>
    <name evidence="16" type="ORF">PCHCB_000396300</name>
</gene>